<protein>
    <recommendedName>
        <fullName evidence="3">FkbM family methyltransferase</fullName>
    </recommendedName>
</protein>
<evidence type="ECO:0000313" key="1">
    <source>
        <dbReference type="EMBL" id="GGB45626.1"/>
    </source>
</evidence>
<accession>A0A916TIZ1</accession>
<dbReference type="EMBL" id="BMFA01000004">
    <property type="protein sequence ID" value="GGB45626.1"/>
    <property type="molecule type" value="Genomic_DNA"/>
</dbReference>
<gene>
    <name evidence="1" type="ORF">GCM10011316_17120</name>
</gene>
<proteinExistence type="predicted"/>
<organism evidence="1 2">
    <name type="scientific">Roseibium aquae</name>
    <dbReference type="NCBI Taxonomy" id="1323746"/>
    <lineage>
        <taxon>Bacteria</taxon>
        <taxon>Pseudomonadati</taxon>
        <taxon>Pseudomonadota</taxon>
        <taxon>Alphaproteobacteria</taxon>
        <taxon>Hyphomicrobiales</taxon>
        <taxon>Stappiaceae</taxon>
        <taxon>Roseibium</taxon>
    </lineage>
</organism>
<name>A0A916TIZ1_9HYPH</name>
<dbReference type="SUPFAM" id="SSF53335">
    <property type="entry name" value="S-adenosyl-L-methionine-dependent methyltransferases"/>
    <property type="match status" value="1"/>
</dbReference>
<reference evidence="1" key="1">
    <citation type="journal article" date="2014" name="Int. J. Syst. Evol. Microbiol.">
        <title>Complete genome sequence of Corynebacterium casei LMG S-19264T (=DSM 44701T), isolated from a smear-ripened cheese.</title>
        <authorList>
            <consortium name="US DOE Joint Genome Institute (JGI-PGF)"/>
            <person name="Walter F."/>
            <person name="Albersmeier A."/>
            <person name="Kalinowski J."/>
            <person name="Ruckert C."/>
        </authorList>
    </citation>
    <scope>NUCLEOTIDE SEQUENCE</scope>
    <source>
        <strain evidence="1">CGMCC 1.12426</strain>
    </source>
</reference>
<evidence type="ECO:0000313" key="2">
    <source>
        <dbReference type="Proteomes" id="UP000605148"/>
    </source>
</evidence>
<dbReference type="OrthoDB" id="7343073at2"/>
<dbReference type="Proteomes" id="UP000605148">
    <property type="component" value="Unassembled WGS sequence"/>
</dbReference>
<evidence type="ECO:0008006" key="3">
    <source>
        <dbReference type="Google" id="ProtNLM"/>
    </source>
</evidence>
<dbReference type="AlphaFoldDB" id="A0A916TIZ1"/>
<sequence length="275" mass="31588">MRLDKLISSELEYFEPILKRQKEATQEAREAWRKETVAQRLERVSLETYDLCKGTVSQGLFKGLQLNRDAWWGKSDLGAQCLGLYEKEILDFISARAPFDTFLDIGAADGYYAVGLLHAKKTRKAICFEISEEGQRAINENWQRNEKPGELEVHGEATKKNIASVASNLTDKTLVLIDIEGFEFQLLSKKVIAALGKCTVIIEIHNWIDGFENKYPDLLKNLDRFFDIAIISPSERNTQSIELLRSYTDDNRLLVSSERRPCLMRFLHLTPKKDR</sequence>
<dbReference type="Gene3D" id="3.40.50.150">
    <property type="entry name" value="Vaccinia Virus protein VP39"/>
    <property type="match status" value="1"/>
</dbReference>
<comment type="caution">
    <text evidence="1">The sequence shown here is derived from an EMBL/GenBank/DDBJ whole genome shotgun (WGS) entry which is preliminary data.</text>
</comment>
<dbReference type="InterPro" id="IPR029063">
    <property type="entry name" value="SAM-dependent_MTases_sf"/>
</dbReference>
<reference evidence="1" key="2">
    <citation type="submission" date="2020-09" db="EMBL/GenBank/DDBJ databases">
        <authorList>
            <person name="Sun Q."/>
            <person name="Zhou Y."/>
        </authorList>
    </citation>
    <scope>NUCLEOTIDE SEQUENCE</scope>
    <source>
        <strain evidence="1">CGMCC 1.12426</strain>
    </source>
</reference>
<dbReference type="RefSeq" id="WP_150495576.1">
    <property type="nucleotide sequence ID" value="NZ_BMFA01000004.1"/>
</dbReference>
<keyword evidence="2" id="KW-1185">Reference proteome</keyword>